<dbReference type="GeneID" id="20212227"/>
<dbReference type="RefSeq" id="XP_009020564.1">
    <property type="nucleotide sequence ID" value="XM_009022316.1"/>
</dbReference>
<feature type="region of interest" description="Disordered" evidence="1">
    <location>
        <begin position="656"/>
        <end position="679"/>
    </location>
</feature>
<dbReference type="EMBL" id="AMQM01005072">
    <property type="status" value="NOT_ANNOTATED_CDS"/>
    <property type="molecule type" value="Genomic_DNA"/>
</dbReference>
<dbReference type="HOGENOM" id="CLU_314310_0_0_1"/>
<feature type="compositionally biased region" description="Low complexity" evidence="1">
    <location>
        <begin position="777"/>
        <end position="789"/>
    </location>
</feature>
<feature type="compositionally biased region" description="Low complexity" evidence="1">
    <location>
        <begin position="666"/>
        <end position="678"/>
    </location>
</feature>
<sequence>MVRSRATKHSSNNININNNISNINNNISNIKNINNNNNVNNNNISNNISNNINNSINISPISAFCVINNETSSNSSSNIIINNNNNTDNNNDNSNDLSCDFDVFEGFLRADEDKKANDFINNLSFNINNSDIINNPVINDIKLSCLNISNSNNDIDNFNENFTTAAAKDTAAKRAAKIAATLNGITSFDININKKTNPAAKSRQTKKSFNNGEYAVTSKVISAATTTTTTTPTTSTTITTTTTTTKSISFTSSDVNVMRKRGNKIEKSSELLKYLLPDSKDKTAAFHDKSDKDKIVAFPNGVKPNEILEWFDSNYNNNNCYNHYNSNDNGEDDSNFVNVSGADVNSNSCSTDRFKSNSNRENIMKDYTNNLNNNNNNLDNSNINLNNNTNNINSDAKMSKRGLRNIITSKLTRKTVAKQHQMTATTSAVTSTTTATTSVQSGLAKKSLNRRPSFDLTATAPAAASVATTPYNNVFAQHYTLQQLSEATKIKVINNNIISNNINSNNAINNSNDINTNNNSNIIIHFNNIKNHKNHHIFMDKNHHHQQQLHFKPPPTTSTAAAIFRSSSASIENKNFLDDCSFENEIAAKNLTLISSRPSTVMSSMIDDVTGVDGDNDVFDDEFTPANFRCSIDEGIFSDVTQDVNKTPIVASPPLTPHQQHHLHHQQPQQHNSLHNSNGNVSYVISNGNNFKGFRNHCNNFLTDSSNSINNNIGAKFRYNLAHEIPYNNNNNNDDDNNNNSYISDNSTDNNNSLNSIDSLNLFNCSWLQDDETQIEQQPQRQQQQQQQQHHQHQQHHQQQHHQQQQQQKTNGINVIFDTSNTIRSSGHSGFAAVDNRLTPPSSSSSSSTSSLTSSFRSQSVPAKYIFSNEFISLADEIMTDFKDVVLPNGDFYLMSDNNDDNDDNVLVGDVDNDDGDMRLGDDKSGYYFMD</sequence>
<evidence type="ECO:0000256" key="1">
    <source>
        <dbReference type="SAM" id="MobiDB-lite"/>
    </source>
</evidence>
<reference evidence="4" key="1">
    <citation type="submission" date="2012-12" db="EMBL/GenBank/DDBJ databases">
        <authorList>
            <person name="Hellsten U."/>
            <person name="Grimwood J."/>
            <person name="Chapman J.A."/>
            <person name="Shapiro H."/>
            <person name="Aerts A."/>
            <person name="Otillar R.P."/>
            <person name="Terry A.Y."/>
            <person name="Boore J.L."/>
            <person name="Simakov O."/>
            <person name="Marletaz F."/>
            <person name="Cho S.-J."/>
            <person name="Edsinger-Gonzales E."/>
            <person name="Havlak P."/>
            <person name="Kuo D.-H."/>
            <person name="Larsson T."/>
            <person name="Lv J."/>
            <person name="Arendt D."/>
            <person name="Savage R."/>
            <person name="Osoegawa K."/>
            <person name="de Jong P."/>
            <person name="Lindberg D.R."/>
            <person name="Seaver E.C."/>
            <person name="Weisblat D.A."/>
            <person name="Putnam N.H."/>
            <person name="Grigoriev I.V."/>
            <person name="Rokhsar D.S."/>
        </authorList>
    </citation>
    <scope>NUCLEOTIDE SEQUENCE</scope>
</reference>
<reference evidence="3" key="3">
    <citation type="submission" date="2015-06" db="UniProtKB">
        <authorList>
            <consortium name="EnsemblMetazoa"/>
        </authorList>
    </citation>
    <scope>IDENTIFICATION</scope>
</reference>
<dbReference type="GO" id="GO:0005634">
    <property type="term" value="C:nucleus"/>
    <property type="evidence" value="ECO:0000318"/>
    <property type="project" value="GO_Central"/>
</dbReference>
<dbReference type="GO" id="GO:0000987">
    <property type="term" value="F:cis-regulatory region sequence-specific DNA binding"/>
    <property type="evidence" value="ECO:0000318"/>
    <property type="project" value="GO_Central"/>
</dbReference>
<evidence type="ECO:0000313" key="2">
    <source>
        <dbReference type="EMBL" id="ESO01328.1"/>
    </source>
</evidence>
<dbReference type="EMBL" id="KB096785">
    <property type="protein sequence ID" value="ESO01328.1"/>
    <property type="molecule type" value="Genomic_DNA"/>
</dbReference>
<dbReference type="AlphaFoldDB" id="T1FTT0"/>
<feature type="compositionally biased region" description="Basic residues" evidence="1">
    <location>
        <begin position="790"/>
        <end position="800"/>
    </location>
</feature>
<name>T1FTT0_HELRO</name>
<accession>T1FTT0</accession>
<dbReference type="KEGG" id="hro:HELRODRAFT_192296"/>
<feature type="region of interest" description="Disordered" evidence="1">
    <location>
        <begin position="728"/>
        <end position="750"/>
    </location>
</feature>
<feature type="compositionally biased region" description="Low complexity" evidence="1">
    <location>
        <begin position="838"/>
        <end position="854"/>
    </location>
</feature>
<evidence type="ECO:0000313" key="4">
    <source>
        <dbReference type="Proteomes" id="UP000015101"/>
    </source>
</evidence>
<proteinExistence type="predicted"/>
<dbReference type="EnsemblMetazoa" id="HelroT192296">
    <property type="protein sequence ID" value="HelroP192296"/>
    <property type="gene ID" value="HelroG192296"/>
</dbReference>
<dbReference type="GO" id="GO:0042594">
    <property type="term" value="P:response to starvation"/>
    <property type="evidence" value="ECO:0000318"/>
    <property type="project" value="GO_Central"/>
</dbReference>
<dbReference type="Proteomes" id="UP000015101">
    <property type="component" value="Unassembled WGS sequence"/>
</dbReference>
<gene>
    <name evidence="3" type="primary">20212227</name>
    <name evidence="2" type="ORF">HELRODRAFT_192296</name>
</gene>
<dbReference type="GO" id="GO:0000981">
    <property type="term" value="F:DNA-binding transcription factor activity, RNA polymerase II-specific"/>
    <property type="evidence" value="ECO:0000318"/>
    <property type="project" value="GO_Central"/>
</dbReference>
<dbReference type="CTD" id="20212227"/>
<reference evidence="2 4" key="2">
    <citation type="journal article" date="2013" name="Nature">
        <title>Insights into bilaterian evolution from three spiralian genomes.</title>
        <authorList>
            <person name="Simakov O."/>
            <person name="Marletaz F."/>
            <person name="Cho S.J."/>
            <person name="Edsinger-Gonzales E."/>
            <person name="Havlak P."/>
            <person name="Hellsten U."/>
            <person name="Kuo D.H."/>
            <person name="Larsson T."/>
            <person name="Lv J."/>
            <person name="Arendt D."/>
            <person name="Savage R."/>
            <person name="Osoegawa K."/>
            <person name="de Jong P."/>
            <person name="Grimwood J."/>
            <person name="Chapman J.A."/>
            <person name="Shapiro H."/>
            <person name="Aerts A."/>
            <person name="Otillar R.P."/>
            <person name="Terry A.Y."/>
            <person name="Boore J.L."/>
            <person name="Grigoriev I.V."/>
            <person name="Lindberg D.R."/>
            <person name="Seaver E.C."/>
            <person name="Weisblat D.A."/>
            <person name="Putnam N.H."/>
            <person name="Rokhsar D.S."/>
        </authorList>
    </citation>
    <scope>NUCLEOTIDE SEQUENCE</scope>
</reference>
<feature type="region of interest" description="Disordered" evidence="1">
    <location>
        <begin position="773"/>
        <end position="809"/>
    </location>
</feature>
<protein>
    <submittedName>
        <fullName evidence="2 3">Uncharacterized protein</fullName>
    </submittedName>
</protein>
<keyword evidence="4" id="KW-1185">Reference proteome</keyword>
<feature type="region of interest" description="Disordered" evidence="1">
    <location>
        <begin position="827"/>
        <end position="854"/>
    </location>
</feature>
<evidence type="ECO:0000313" key="3">
    <source>
        <dbReference type="EnsemblMetazoa" id="HelroP192296"/>
    </source>
</evidence>
<organism evidence="3 4">
    <name type="scientific">Helobdella robusta</name>
    <name type="common">Californian leech</name>
    <dbReference type="NCBI Taxonomy" id="6412"/>
    <lineage>
        <taxon>Eukaryota</taxon>
        <taxon>Metazoa</taxon>
        <taxon>Spiralia</taxon>
        <taxon>Lophotrochozoa</taxon>
        <taxon>Annelida</taxon>
        <taxon>Clitellata</taxon>
        <taxon>Hirudinea</taxon>
        <taxon>Rhynchobdellida</taxon>
        <taxon>Glossiphoniidae</taxon>
        <taxon>Helobdella</taxon>
    </lineage>
</organism>
<dbReference type="InParanoid" id="T1FTT0"/>